<sequence>MSLCFTYLLTYLSGATTDERSWPATGDSSTARDRAPSSAKSVVLLFWHQRRYRRSISRGAYHALSVHPEGLRRLYGLGRRLPFS</sequence>
<name>A0A2M4B256_9DIPT</name>
<evidence type="ECO:0000256" key="1">
    <source>
        <dbReference type="SAM" id="SignalP"/>
    </source>
</evidence>
<organism evidence="2">
    <name type="scientific">Anopheles triannulatus</name>
    <dbReference type="NCBI Taxonomy" id="58253"/>
    <lineage>
        <taxon>Eukaryota</taxon>
        <taxon>Metazoa</taxon>
        <taxon>Ecdysozoa</taxon>
        <taxon>Arthropoda</taxon>
        <taxon>Hexapoda</taxon>
        <taxon>Insecta</taxon>
        <taxon>Pterygota</taxon>
        <taxon>Neoptera</taxon>
        <taxon>Endopterygota</taxon>
        <taxon>Diptera</taxon>
        <taxon>Nematocera</taxon>
        <taxon>Culicoidea</taxon>
        <taxon>Culicidae</taxon>
        <taxon>Anophelinae</taxon>
        <taxon>Anopheles</taxon>
    </lineage>
</organism>
<accession>A0A2M4B256</accession>
<proteinExistence type="predicted"/>
<dbReference type="AlphaFoldDB" id="A0A2M4B256"/>
<reference evidence="2" key="1">
    <citation type="submission" date="2018-01" db="EMBL/GenBank/DDBJ databases">
        <title>An insight into the sialome of Amazonian anophelines.</title>
        <authorList>
            <person name="Ribeiro J.M."/>
            <person name="Scarpassa V."/>
            <person name="Calvo E."/>
        </authorList>
    </citation>
    <scope>NUCLEOTIDE SEQUENCE</scope>
    <source>
        <tissue evidence="2">Salivary glands</tissue>
    </source>
</reference>
<evidence type="ECO:0000313" key="2">
    <source>
        <dbReference type="EMBL" id="MBW47151.1"/>
    </source>
</evidence>
<protein>
    <submittedName>
        <fullName evidence="2">Putative secreted protein</fullName>
    </submittedName>
</protein>
<feature type="signal peptide" evidence="1">
    <location>
        <begin position="1"/>
        <end position="17"/>
    </location>
</feature>
<feature type="chain" id="PRO_5014785670" evidence="1">
    <location>
        <begin position="18"/>
        <end position="84"/>
    </location>
</feature>
<dbReference type="EMBL" id="GGFK01013830">
    <property type="protein sequence ID" value="MBW47151.1"/>
    <property type="molecule type" value="Transcribed_RNA"/>
</dbReference>
<keyword evidence="1" id="KW-0732">Signal</keyword>